<accession>A0A3S5CGW2</accession>
<organism evidence="2 3">
    <name type="scientific">Protopolystoma xenopodis</name>
    <dbReference type="NCBI Taxonomy" id="117903"/>
    <lineage>
        <taxon>Eukaryota</taxon>
        <taxon>Metazoa</taxon>
        <taxon>Spiralia</taxon>
        <taxon>Lophotrochozoa</taxon>
        <taxon>Platyhelminthes</taxon>
        <taxon>Monogenea</taxon>
        <taxon>Polyopisthocotylea</taxon>
        <taxon>Polystomatidea</taxon>
        <taxon>Polystomatidae</taxon>
        <taxon>Protopolystoma</taxon>
    </lineage>
</organism>
<evidence type="ECO:0000256" key="1">
    <source>
        <dbReference type="SAM" id="MobiDB-lite"/>
    </source>
</evidence>
<gene>
    <name evidence="2" type="ORF">PXEA_LOCUS846</name>
</gene>
<proteinExistence type="predicted"/>
<name>A0A3S5CGW2_9PLAT</name>
<dbReference type="AlphaFoldDB" id="A0A3S5CGW2"/>
<feature type="region of interest" description="Disordered" evidence="1">
    <location>
        <begin position="301"/>
        <end position="321"/>
    </location>
</feature>
<sequence length="366" mass="38268">MLYTSLVGSVHNPVYPVYLPPPKETIDSSILPSYSAPIWEASPIDSVYVWPPRQSDPFLTGLTGPCSFSEASLLGPSFVHLSCSGDIHSPYSDISTASGFAVAPQHSEAFESYSQTPVVRLDFPLAPQFPDICEPFLINNLPISSSSSYSSSSSSPCSTSCFTFLPTSLGLNTTAVREDRMRGGRSRRGTTGKASPVGTPGISGINNIAPVDQATSSLIHPVPGFLTTLSNIPSGSTTSTLLFPDSGCLPVRTSRHTSGCEVTQAELYPAGVTEMSETLAANLSGQATFLHCLSREANASASSNSTSISPSSISNSASSASSVSSCSTTSASIPSILQMSNSVVRSSETRSTINNLDLDIVSVSNR</sequence>
<evidence type="ECO:0000313" key="2">
    <source>
        <dbReference type="EMBL" id="VEL07406.1"/>
    </source>
</evidence>
<evidence type="ECO:0000313" key="3">
    <source>
        <dbReference type="Proteomes" id="UP000784294"/>
    </source>
</evidence>
<feature type="region of interest" description="Disordered" evidence="1">
    <location>
        <begin position="178"/>
        <end position="201"/>
    </location>
</feature>
<keyword evidence="3" id="KW-1185">Reference proteome</keyword>
<protein>
    <submittedName>
        <fullName evidence="2">Uncharacterized protein</fullName>
    </submittedName>
</protein>
<reference evidence="2" key="1">
    <citation type="submission" date="2018-11" db="EMBL/GenBank/DDBJ databases">
        <authorList>
            <consortium name="Pathogen Informatics"/>
        </authorList>
    </citation>
    <scope>NUCLEOTIDE SEQUENCE</scope>
</reference>
<comment type="caution">
    <text evidence="2">The sequence shown here is derived from an EMBL/GenBank/DDBJ whole genome shotgun (WGS) entry which is preliminary data.</text>
</comment>
<dbReference type="Proteomes" id="UP000784294">
    <property type="component" value="Unassembled WGS sequence"/>
</dbReference>
<dbReference type="EMBL" id="CAAALY010001677">
    <property type="protein sequence ID" value="VEL07406.1"/>
    <property type="molecule type" value="Genomic_DNA"/>
</dbReference>